<dbReference type="AlphaFoldDB" id="Q3IBP9"/>
<keyword evidence="1" id="KW-0812">Transmembrane</keyword>
<keyword evidence="1" id="KW-0472">Membrane</keyword>
<evidence type="ECO:0000256" key="1">
    <source>
        <dbReference type="SAM" id="Phobius"/>
    </source>
</evidence>
<feature type="transmembrane region" description="Helical" evidence="1">
    <location>
        <begin position="336"/>
        <end position="356"/>
    </location>
</feature>
<evidence type="ECO:0000313" key="2">
    <source>
        <dbReference type="EMBL" id="CAJ31154.1"/>
    </source>
</evidence>
<name>Q3IBP9_9BACT</name>
<accession>Q3IBP9</accession>
<proteinExistence type="predicted"/>
<feature type="transmembrane region" description="Helical" evidence="1">
    <location>
        <begin position="164"/>
        <end position="194"/>
    </location>
</feature>
<feature type="transmembrane region" description="Helical" evidence="1">
    <location>
        <begin position="267"/>
        <end position="285"/>
    </location>
</feature>
<sequence>MGIQFKRNEILVVCCFLLFVFCAAIFQLSSYDLWWHLAGGRFIVEGNGIPHVDPFSYTAQGVEWIDHEWLFQLVIFAVEHLAGATGLILLRANLIALIGFLIFRFVRSQGGLGAAPTAFLLIPFILAGRDRFLMRPELFTILFATLLMTTLLKQRDQLPGFRELWWAPALFALWANVHGGLIVGVAMFGLYGAGLLLQVLPVIGPSSKPKFKDIIPVAGVGLAAVAAGLVNPFGYHVYEVPFKLTALIESGIYNNLEWHHPGWPSQWLFYLMIVITGIVLVTRARRRDWPAILPLLFLGAISLQYVRNIALFSLLAPLFIVRLLRNRDDRERTVPLAGFHPAAASILLLLLGAWIVTAGYRFPAGLTIAHHRVPVGGVDFIEQHRPPGNLYNVYGFGGYVSWRLWPEVLTFIDGRNEVFVDIRKRLGESVADSRKWTKMLNDFGIGYALVSYAKVLEEVTLIDPAGGPPKVEYWPYTETHFPRRSWALVFWDDACMVYLRRTDQGQHLIKEHEIKHVFPSDANFQIEAFRKGWANPGDCVRELQARLSTDPGCTRAHKLLERVLQEVRVVR</sequence>
<organism evidence="2">
    <name type="scientific">uncultured sulfate-reducing bacterium</name>
    <dbReference type="NCBI Taxonomy" id="153939"/>
    <lineage>
        <taxon>Bacteria</taxon>
        <taxon>environmental samples</taxon>
    </lineage>
</organism>
<gene>
    <name evidence="2" type="ORF">42c90046</name>
</gene>
<protein>
    <submittedName>
        <fullName evidence="2">Secreted protein</fullName>
    </submittedName>
</protein>
<feature type="transmembrane region" description="Helical" evidence="1">
    <location>
        <begin position="81"/>
        <end position="103"/>
    </location>
</feature>
<feature type="transmembrane region" description="Helical" evidence="1">
    <location>
        <begin position="214"/>
        <end position="234"/>
    </location>
</feature>
<dbReference type="EMBL" id="CT025834">
    <property type="protein sequence ID" value="CAJ31154.1"/>
    <property type="molecule type" value="Genomic_DNA"/>
</dbReference>
<feature type="transmembrane region" description="Helical" evidence="1">
    <location>
        <begin position="110"/>
        <end position="127"/>
    </location>
</feature>
<feature type="transmembrane region" description="Helical" evidence="1">
    <location>
        <begin position="305"/>
        <end position="324"/>
    </location>
</feature>
<keyword evidence="1" id="KW-1133">Transmembrane helix</keyword>
<reference evidence="2" key="1">
    <citation type="journal article" date="2005" name="J. Bacteriol.">
        <title>Clustered genes related to sulfate respiration in uncultured prokaryotes support the theory of their concomitant horizontal transfer.</title>
        <authorList>
            <person name="Mussmann M."/>
            <person name="Richter M."/>
            <person name="Lombardot T."/>
            <person name="Meyerdierks A."/>
            <person name="Kuever J."/>
            <person name="Kube M."/>
            <person name="Glockner F.O."/>
            <person name="Amann R."/>
        </authorList>
    </citation>
    <scope>NUCLEOTIDE SEQUENCE</scope>
</reference>